<reference evidence="1 2" key="1">
    <citation type="submission" date="2021-06" db="EMBL/GenBank/DDBJ databases">
        <authorList>
            <person name="Palmer J.M."/>
        </authorList>
    </citation>
    <scope>NUCLEOTIDE SEQUENCE [LARGE SCALE GENOMIC DNA]</scope>
    <source>
        <strain evidence="1 2">AS_MEX2019</strain>
        <tissue evidence="1">Muscle</tissue>
    </source>
</reference>
<name>A0ABV0XCU1_9TELE</name>
<keyword evidence="2" id="KW-1185">Reference proteome</keyword>
<protein>
    <submittedName>
        <fullName evidence="1">Uncharacterized protein</fullName>
    </submittedName>
</protein>
<comment type="caution">
    <text evidence="1">The sequence shown here is derived from an EMBL/GenBank/DDBJ whole genome shotgun (WGS) entry which is preliminary data.</text>
</comment>
<sequence length="116" mass="12994">MPQTKWMFVARIPNMPCSVSLRTASARHPAPIRLHRVPYIELHALSCLHCWHAGRLTEKMSIQQTIKTPIASDRGALRSAVSAARTKHSVVTVHSRKATTCSKTTRNFYFSLGGLR</sequence>
<dbReference type="Proteomes" id="UP001469553">
    <property type="component" value="Unassembled WGS sequence"/>
</dbReference>
<proteinExistence type="predicted"/>
<gene>
    <name evidence="1" type="ORF">AMECASPLE_007849</name>
</gene>
<dbReference type="EMBL" id="JAHRIP010000405">
    <property type="protein sequence ID" value="MEQ2279284.1"/>
    <property type="molecule type" value="Genomic_DNA"/>
</dbReference>
<accession>A0ABV0XCU1</accession>
<evidence type="ECO:0000313" key="2">
    <source>
        <dbReference type="Proteomes" id="UP001469553"/>
    </source>
</evidence>
<organism evidence="1 2">
    <name type="scientific">Ameca splendens</name>
    <dbReference type="NCBI Taxonomy" id="208324"/>
    <lineage>
        <taxon>Eukaryota</taxon>
        <taxon>Metazoa</taxon>
        <taxon>Chordata</taxon>
        <taxon>Craniata</taxon>
        <taxon>Vertebrata</taxon>
        <taxon>Euteleostomi</taxon>
        <taxon>Actinopterygii</taxon>
        <taxon>Neopterygii</taxon>
        <taxon>Teleostei</taxon>
        <taxon>Neoteleostei</taxon>
        <taxon>Acanthomorphata</taxon>
        <taxon>Ovalentaria</taxon>
        <taxon>Atherinomorphae</taxon>
        <taxon>Cyprinodontiformes</taxon>
        <taxon>Goodeidae</taxon>
        <taxon>Ameca</taxon>
    </lineage>
</organism>
<evidence type="ECO:0000313" key="1">
    <source>
        <dbReference type="EMBL" id="MEQ2279284.1"/>
    </source>
</evidence>